<dbReference type="Proteomes" id="UP001595848">
    <property type="component" value="Unassembled WGS sequence"/>
</dbReference>
<proteinExistence type="predicted"/>
<feature type="transmembrane region" description="Helical" evidence="2">
    <location>
        <begin position="111"/>
        <end position="129"/>
    </location>
</feature>
<feature type="compositionally biased region" description="Low complexity" evidence="1">
    <location>
        <begin position="47"/>
        <end position="69"/>
    </location>
</feature>
<keyword evidence="2" id="KW-0472">Membrane</keyword>
<evidence type="ECO:0000256" key="2">
    <source>
        <dbReference type="SAM" id="Phobius"/>
    </source>
</evidence>
<keyword evidence="2" id="KW-0812">Transmembrane</keyword>
<comment type="caution">
    <text evidence="3">The sequence shown here is derived from an EMBL/GenBank/DDBJ whole genome shotgun (WGS) entry which is preliminary data.</text>
</comment>
<evidence type="ECO:0000256" key="1">
    <source>
        <dbReference type="SAM" id="MobiDB-lite"/>
    </source>
</evidence>
<evidence type="ECO:0000313" key="3">
    <source>
        <dbReference type="EMBL" id="MFC4200035.1"/>
    </source>
</evidence>
<protein>
    <submittedName>
        <fullName evidence="3">Uncharacterized protein</fullName>
    </submittedName>
</protein>
<dbReference type="RefSeq" id="WP_217965195.1">
    <property type="nucleotide sequence ID" value="NZ_JAHTBN010000005.1"/>
</dbReference>
<organism evidence="3 4">
    <name type="scientific">Candidimonas humi</name>
    <dbReference type="NCBI Taxonomy" id="683355"/>
    <lineage>
        <taxon>Bacteria</taxon>
        <taxon>Pseudomonadati</taxon>
        <taxon>Pseudomonadota</taxon>
        <taxon>Betaproteobacteria</taxon>
        <taxon>Burkholderiales</taxon>
        <taxon>Alcaligenaceae</taxon>
        <taxon>Candidimonas</taxon>
    </lineage>
</organism>
<feature type="region of interest" description="Disordered" evidence="1">
    <location>
        <begin position="1"/>
        <end position="69"/>
    </location>
</feature>
<keyword evidence="4" id="KW-1185">Reference proteome</keyword>
<name>A0ABV8NW20_9BURK</name>
<evidence type="ECO:0000313" key="4">
    <source>
        <dbReference type="Proteomes" id="UP001595848"/>
    </source>
</evidence>
<keyword evidence="2" id="KW-1133">Transmembrane helix</keyword>
<accession>A0ABV8NW20</accession>
<dbReference type="EMBL" id="JBHSBV010000001">
    <property type="protein sequence ID" value="MFC4200035.1"/>
    <property type="molecule type" value="Genomic_DNA"/>
</dbReference>
<gene>
    <name evidence="3" type="ORF">ACFOY1_03625</name>
</gene>
<reference evidence="4" key="1">
    <citation type="journal article" date="2019" name="Int. J. Syst. Evol. Microbiol.">
        <title>The Global Catalogue of Microorganisms (GCM) 10K type strain sequencing project: providing services to taxonomists for standard genome sequencing and annotation.</title>
        <authorList>
            <consortium name="The Broad Institute Genomics Platform"/>
            <consortium name="The Broad Institute Genome Sequencing Center for Infectious Disease"/>
            <person name="Wu L."/>
            <person name="Ma J."/>
        </authorList>
    </citation>
    <scope>NUCLEOTIDE SEQUENCE [LARGE SCALE GENOMIC DNA]</scope>
    <source>
        <strain evidence="4">LMG 24813</strain>
    </source>
</reference>
<feature type="transmembrane region" description="Helical" evidence="2">
    <location>
        <begin position="78"/>
        <end position="99"/>
    </location>
</feature>
<sequence length="152" mass="16340">MNDSNRYEGPGDGDYASYVQKLGDSNRTQPSAAARQAEAESQKSRGAESAGGSAATGGDIPASPVAQQAEPPARAPRFIGLLLIIAAWVLFFLALRLGIQAWHARSGHMDEWLPAGFALIAARLLLAMGKAARNPRMRPQDPKKSFPEHIEY</sequence>
<feature type="compositionally biased region" description="Basic and acidic residues" evidence="1">
    <location>
        <begin position="37"/>
        <end position="46"/>
    </location>
</feature>